<dbReference type="AlphaFoldDB" id="A0A931EVU4"/>
<comment type="caution">
    <text evidence="2">The sequence shown here is derived from an EMBL/GenBank/DDBJ whole genome shotgun (WGS) entry which is preliminary data.</text>
</comment>
<protein>
    <submittedName>
        <fullName evidence="2">Uncharacterized protein</fullName>
    </submittedName>
</protein>
<evidence type="ECO:0000256" key="1">
    <source>
        <dbReference type="SAM" id="MobiDB-lite"/>
    </source>
</evidence>
<keyword evidence="3" id="KW-1185">Reference proteome</keyword>
<evidence type="ECO:0000313" key="2">
    <source>
        <dbReference type="EMBL" id="MBF8184520.1"/>
    </source>
</evidence>
<feature type="region of interest" description="Disordered" evidence="1">
    <location>
        <begin position="1"/>
        <end position="26"/>
    </location>
</feature>
<gene>
    <name evidence="2" type="ORF">ITP53_01915</name>
</gene>
<proteinExistence type="predicted"/>
<accession>A0A931EVU4</accession>
<sequence length="60" mass="6310">MTRVRGGTGATSPPIEGARKPSTRIGPLRRIRADRVLLLLAVPGGDQVAGELAKEYAANQ</sequence>
<name>A0A931EVU4_9ACTN</name>
<organism evidence="2 3">
    <name type="scientific">Nonomuraea cypriaca</name>
    <dbReference type="NCBI Taxonomy" id="1187855"/>
    <lineage>
        <taxon>Bacteria</taxon>
        <taxon>Bacillati</taxon>
        <taxon>Actinomycetota</taxon>
        <taxon>Actinomycetes</taxon>
        <taxon>Streptosporangiales</taxon>
        <taxon>Streptosporangiaceae</taxon>
        <taxon>Nonomuraea</taxon>
    </lineage>
</organism>
<dbReference type="RefSeq" id="WP_195893511.1">
    <property type="nucleotide sequence ID" value="NZ_JADOGI010000003.1"/>
</dbReference>
<dbReference type="EMBL" id="JADOGI010000003">
    <property type="protein sequence ID" value="MBF8184520.1"/>
    <property type="molecule type" value="Genomic_DNA"/>
</dbReference>
<reference evidence="2" key="1">
    <citation type="submission" date="2020-11" db="EMBL/GenBank/DDBJ databases">
        <title>Whole-genome analyses of Nonomuraea sp. K274.</title>
        <authorList>
            <person name="Veyisoglu A."/>
        </authorList>
    </citation>
    <scope>NUCLEOTIDE SEQUENCE</scope>
    <source>
        <strain evidence="2">K274</strain>
    </source>
</reference>
<evidence type="ECO:0000313" key="3">
    <source>
        <dbReference type="Proteomes" id="UP000605361"/>
    </source>
</evidence>
<dbReference type="Proteomes" id="UP000605361">
    <property type="component" value="Unassembled WGS sequence"/>
</dbReference>